<dbReference type="PANTHER" id="PTHR42844:SF1">
    <property type="entry name" value="DIHYDRONEOPTERIN ALDOLASE 1-RELATED"/>
    <property type="match status" value="1"/>
</dbReference>
<dbReference type="GO" id="GO:0005737">
    <property type="term" value="C:cytoplasm"/>
    <property type="evidence" value="ECO:0007669"/>
    <property type="project" value="TreeGrafter"/>
</dbReference>
<dbReference type="SUPFAM" id="SSF55620">
    <property type="entry name" value="Tetrahydrobiopterin biosynthesis enzymes-like"/>
    <property type="match status" value="1"/>
</dbReference>
<reference evidence="10" key="1">
    <citation type="submission" date="2020-08" db="EMBL/GenBank/DDBJ databases">
        <title>Plant Genome Project.</title>
        <authorList>
            <person name="Zhang R.-G."/>
        </authorList>
    </citation>
    <scope>NUCLEOTIDE SEQUENCE</scope>
    <source>
        <strain evidence="10">WSP0</strain>
        <tissue evidence="10">Leaf</tissue>
    </source>
</reference>
<dbReference type="PANTHER" id="PTHR42844">
    <property type="entry name" value="DIHYDRONEOPTERIN ALDOLASE 1-RELATED"/>
    <property type="match status" value="1"/>
</dbReference>
<dbReference type="Proteomes" id="UP000823749">
    <property type="component" value="Chromosome 3"/>
</dbReference>
<organism evidence="10 11">
    <name type="scientific">Rhododendron griersonianum</name>
    <dbReference type="NCBI Taxonomy" id="479676"/>
    <lineage>
        <taxon>Eukaryota</taxon>
        <taxon>Viridiplantae</taxon>
        <taxon>Streptophyta</taxon>
        <taxon>Embryophyta</taxon>
        <taxon>Tracheophyta</taxon>
        <taxon>Spermatophyta</taxon>
        <taxon>Magnoliopsida</taxon>
        <taxon>eudicotyledons</taxon>
        <taxon>Gunneridae</taxon>
        <taxon>Pentapetalae</taxon>
        <taxon>asterids</taxon>
        <taxon>Ericales</taxon>
        <taxon>Ericaceae</taxon>
        <taxon>Ericoideae</taxon>
        <taxon>Rhodoreae</taxon>
        <taxon>Rhododendron</taxon>
    </lineage>
</organism>
<dbReference type="SMART" id="SM00905">
    <property type="entry name" value="FolB"/>
    <property type="match status" value="1"/>
</dbReference>
<dbReference type="GO" id="GO:0004150">
    <property type="term" value="F:dihydroneopterin aldolase activity"/>
    <property type="evidence" value="ECO:0007669"/>
    <property type="project" value="UniProtKB-EC"/>
</dbReference>
<dbReference type="GO" id="GO:0046656">
    <property type="term" value="P:folic acid biosynthetic process"/>
    <property type="evidence" value="ECO:0007669"/>
    <property type="project" value="UniProtKB-KW"/>
</dbReference>
<comment type="similarity">
    <text evidence="3">Belongs to the DHNA family.</text>
</comment>
<dbReference type="EC" id="4.1.2.25" evidence="4"/>
<evidence type="ECO:0000256" key="4">
    <source>
        <dbReference type="ARBA" id="ARBA00013043"/>
    </source>
</evidence>
<dbReference type="InterPro" id="IPR006156">
    <property type="entry name" value="Dihydroneopterin_aldolase"/>
</dbReference>
<dbReference type="AlphaFoldDB" id="A0AAV6KW76"/>
<evidence type="ECO:0000313" key="10">
    <source>
        <dbReference type="EMBL" id="KAG5556353.1"/>
    </source>
</evidence>
<feature type="region of interest" description="Disordered" evidence="8">
    <location>
        <begin position="1"/>
        <end position="64"/>
    </location>
</feature>
<proteinExistence type="inferred from homology"/>
<protein>
    <recommendedName>
        <fullName evidence="4">dihydroneopterin aldolase</fullName>
        <ecNumber evidence="4">4.1.2.25</ecNumber>
    </recommendedName>
    <alternativeName>
        <fullName evidence="7">7,8-dihydroneopterin aldolase</fullName>
    </alternativeName>
</protein>
<comment type="pathway">
    <text evidence="2">Cofactor biosynthesis; tetrahydrofolate biosynthesis; 2-amino-4-hydroxy-6-hydroxymethyl-7,8-dihydropteridine diphosphate from 7,8-dihydroneopterin triphosphate: step 3/4.</text>
</comment>
<dbReference type="InterPro" id="IPR043133">
    <property type="entry name" value="GTP-CH-I_C/QueF"/>
</dbReference>
<evidence type="ECO:0000256" key="6">
    <source>
        <dbReference type="ARBA" id="ARBA00023239"/>
    </source>
</evidence>
<name>A0AAV6KW76_9ERIC</name>
<keyword evidence="6" id="KW-0456">Lyase</keyword>
<dbReference type="InterPro" id="IPR006157">
    <property type="entry name" value="FolB_dom"/>
</dbReference>
<evidence type="ECO:0000256" key="1">
    <source>
        <dbReference type="ARBA" id="ARBA00001353"/>
    </source>
</evidence>
<dbReference type="EMBL" id="JACTNZ010000003">
    <property type="protein sequence ID" value="KAG5556353.1"/>
    <property type="molecule type" value="Genomic_DNA"/>
</dbReference>
<gene>
    <name evidence="10" type="ORF">RHGRI_006825</name>
</gene>
<keyword evidence="5" id="KW-0289">Folate biosynthesis</keyword>
<evidence type="ECO:0000256" key="8">
    <source>
        <dbReference type="SAM" id="MobiDB-lite"/>
    </source>
</evidence>
<evidence type="ECO:0000259" key="9">
    <source>
        <dbReference type="SMART" id="SM00905"/>
    </source>
</evidence>
<evidence type="ECO:0000256" key="5">
    <source>
        <dbReference type="ARBA" id="ARBA00022909"/>
    </source>
</evidence>
<sequence length="183" mass="19618">MAVPSMALPPPFAKRKPSSGGGSTGPSSAKILSASPLPLPGVRVKARRPPRTYGSEPNPKASGRAVNRVFHGDLLVLRGKLDTVERGWWIDGGGVEGVESSSYFKMPAAYGFIRWTGSLVREIVEGPPKNLLESVAQQIASTTLTKYPQISALRVTVGKPHVAVRGPVDHLGVEILRFQRSDQ</sequence>
<evidence type="ECO:0000313" key="11">
    <source>
        <dbReference type="Proteomes" id="UP000823749"/>
    </source>
</evidence>
<evidence type="ECO:0000256" key="2">
    <source>
        <dbReference type="ARBA" id="ARBA00005013"/>
    </source>
</evidence>
<dbReference type="Pfam" id="PF02152">
    <property type="entry name" value="FolB"/>
    <property type="match status" value="1"/>
</dbReference>
<feature type="domain" description="Dihydroneopterin aldolase/epimerase" evidence="9">
    <location>
        <begin position="112"/>
        <end position="177"/>
    </location>
</feature>
<keyword evidence="11" id="KW-1185">Reference proteome</keyword>
<comment type="catalytic activity">
    <reaction evidence="1">
        <text>7,8-dihydroneopterin = 6-hydroxymethyl-7,8-dihydropterin + glycolaldehyde</text>
        <dbReference type="Rhea" id="RHEA:10540"/>
        <dbReference type="ChEBI" id="CHEBI:17001"/>
        <dbReference type="ChEBI" id="CHEBI:17071"/>
        <dbReference type="ChEBI" id="CHEBI:44841"/>
        <dbReference type="EC" id="4.1.2.25"/>
    </reaction>
</comment>
<comment type="caution">
    <text evidence="10">The sequence shown here is derived from an EMBL/GenBank/DDBJ whole genome shotgun (WGS) entry which is preliminary data.</text>
</comment>
<dbReference type="Gene3D" id="3.30.1130.10">
    <property type="match status" value="1"/>
</dbReference>
<evidence type="ECO:0000256" key="3">
    <source>
        <dbReference type="ARBA" id="ARBA00005708"/>
    </source>
</evidence>
<evidence type="ECO:0000256" key="7">
    <source>
        <dbReference type="ARBA" id="ARBA00032903"/>
    </source>
</evidence>
<accession>A0AAV6KW76</accession>